<dbReference type="Proteomes" id="UP000318801">
    <property type="component" value="Unassembled WGS sequence"/>
</dbReference>
<evidence type="ECO:0000313" key="3">
    <source>
        <dbReference type="EMBL" id="TPW31738.1"/>
    </source>
</evidence>
<feature type="compositionally biased region" description="Low complexity" evidence="1">
    <location>
        <begin position="69"/>
        <end position="96"/>
    </location>
</feature>
<protein>
    <recommendedName>
        <fullName evidence="5">Lipoprotein</fullName>
    </recommendedName>
</protein>
<reference evidence="3 4" key="1">
    <citation type="submission" date="2019-06" db="EMBL/GenBank/DDBJ databases">
        <authorList>
            <person name="Li M."/>
        </authorList>
    </citation>
    <scope>NUCLEOTIDE SEQUENCE [LARGE SCALE GENOMIC DNA]</scope>
    <source>
        <strain evidence="3 4">BGMRC2036</strain>
    </source>
</reference>
<sequence>MAGKFAGLALLSITLTACTTSDALNVSQSPPQSVGGGNDQPTLVQTTPLSTTVPDDSVTSESLPPPSAAPQVSQPTTYGQAATTLTSSTAPTATTLNGTPGIGRAPSTFGAQAANIANDTPALPASQSAAVPAAATIASTGQQPAPIQQQAQQSSPPPVTTTAPARQAASLSPASTGPASTGPASSLANASSIRFLPIVGAPDDKLQPLSSRLGEGARAAGLTIEPMSDDSADLSLKGYFSAVNKEDSVAVIYVWDVMDAKGQRVHRIQGQQEVPPTKADDPWSAVSSQTMETIGQKSVADLMVWLDSQG</sequence>
<keyword evidence="2" id="KW-0732">Signal</keyword>
<dbReference type="OrthoDB" id="7374881at2"/>
<dbReference type="RefSeq" id="WP_141148509.1">
    <property type="nucleotide sequence ID" value="NZ_VHLG01000003.1"/>
</dbReference>
<feature type="region of interest" description="Disordered" evidence="1">
    <location>
        <begin position="134"/>
        <end position="186"/>
    </location>
</feature>
<feature type="compositionally biased region" description="Polar residues" evidence="1">
    <location>
        <begin position="170"/>
        <end position="186"/>
    </location>
</feature>
<proteinExistence type="predicted"/>
<evidence type="ECO:0000313" key="4">
    <source>
        <dbReference type="Proteomes" id="UP000318801"/>
    </source>
</evidence>
<feature type="chain" id="PRO_5021246488" description="Lipoprotein" evidence="2">
    <location>
        <begin position="24"/>
        <end position="310"/>
    </location>
</feature>
<name>A0A506UDR2_9HYPH</name>
<keyword evidence="4" id="KW-1185">Reference proteome</keyword>
<feature type="compositionally biased region" description="Low complexity" evidence="1">
    <location>
        <begin position="134"/>
        <end position="169"/>
    </location>
</feature>
<dbReference type="EMBL" id="VHLG01000003">
    <property type="protein sequence ID" value="TPW31738.1"/>
    <property type="molecule type" value="Genomic_DNA"/>
</dbReference>
<accession>A0A506UDR2</accession>
<evidence type="ECO:0000256" key="1">
    <source>
        <dbReference type="SAM" id="MobiDB-lite"/>
    </source>
</evidence>
<comment type="caution">
    <text evidence="3">The sequence shown here is derived from an EMBL/GenBank/DDBJ whole genome shotgun (WGS) entry which is preliminary data.</text>
</comment>
<evidence type="ECO:0000256" key="2">
    <source>
        <dbReference type="SAM" id="SignalP"/>
    </source>
</evidence>
<feature type="compositionally biased region" description="Polar residues" evidence="1">
    <location>
        <begin position="39"/>
        <end position="62"/>
    </location>
</feature>
<organism evidence="3 4">
    <name type="scientific">Martelella alba</name>
    <dbReference type="NCBI Taxonomy" id="2590451"/>
    <lineage>
        <taxon>Bacteria</taxon>
        <taxon>Pseudomonadati</taxon>
        <taxon>Pseudomonadota</taxon>
        <taxon>Alphaproteobacteria</taxon>
        <taxon>Hyphomicrobiales</taxon>
        <taxon>Aurantimonadaceae</taxon>
        <taxon>Martelella</taxon>
    </lineage>
</organism>
<evidence type="ECO:0008006" key="5">
    <source>
        <dbReference type="Google" id="ProtNLM"/>
    </source>
</evidence>
<feature type="region of interest" description="Disordered" evidence="1">
    <location>
        <begin position="26"/>
        <end position="106"/>
    </location>
</feature>
<feature type="signal peptide" evidence="2">
    <location>
        <begin position="1"/>
        <end position="23"/>
    </location>
</feature>
<dbReference type="AlphaFoldDB" id="A0A506UDR2"/>
<dbReference type="PROSITE" id="PS51257">
    <property type="entry name" value="PROKAR_LIPOPROTEIN"/>
    <property type="match status" value="1"/>
</dbReference>
<gene>
    <name evidence="3" type="ORF">FJU08_08325</name>
</gene>